<dbReference type="EMBL" id="KI671006">
    <property type="protein sequence ID" value="ETL48113.1"/>
    <property type="molecule type" value="Genomic_DNA"/>
</dbReference>
<accession>W2HJG1</accession>
<feature type="region of interest" description="Disordered" evidence="1">
    <location>
        <begin position="1"/>
        <end position="29"/>
    </location>
</feature>
<reference evidence="2" key="1">
    <citation type="submission" date="2013-11" db="EMBL/GenBank/DDBJ databases">
        <title>The Genome Sequence of Phytophthora parasitica CJ02B3.</title>
        <authorList>
            <consortium name="The Broad Institute Genomics Platform"/>
            <person name="Russ C."/>
            <person name="Tyler B."/>
            <person name="Panabieres F."/>
            <person name="Shan W."/>
            <person name="Tripathy S."/>
            <person name="Grunwald N."/>
            <person name="Machado M."/>
            <person name="Johnson C.S."/>
            <person name="Arredondo F."/>
            <person name="Hong C."/>
            <person name="Coffey M."/>
            <person name="Young S.K."/>
            <person name="Zeng Q."/>
            <person name="Gargeya S."/>
            <person name="Fitzgerald M."/>
            <person name="Abouelleil A."/>
            <person name="Alvarado L."/>
            <person name="Chapman S.B."/>
            <person name="Gainer-Dewar J."/>
            <person name="Goldberg J."/>
            <person name="Griggs A."/>
            <person name="Gujja S."/>
            <person name="Hansen M."/>
            <person name="Howarth C."/>
            <person name="Imamovic A."/>
            <person name="Ireland A."/>
            <person name="Larimer J."/>
            <person name="McCowan C."/>
            <person name="Murphy C."/>
            <person name="Pearson M."/>
            <person name="Poon T.W."/>
            <person name="Priest M."/>
            <person name="Roberts A."/>
            <person name="Saif S."/>
            <person name="Shea T."/>
            <person name="Sykes S."/>
            <person name="Wortman J."/>
            <person name="Nusbaum C."/>
            <person name="Birren B."/>
        </authorList>
    </citation>
    <scope>NUCLEOTIDE SEQUENCE [LARGE SCALE GENOMIC DNA]</scope>
    <source>
        <strain evidence="2">CJ02B3</strain>
    </source>
</reference>
<reference evidence="3 4" key="2">
    <citation type="submission" date="2013-11" db="EMBL/GenBank/DDBJ databases">
        <title>The Genome Sequence of Phytophthora parasitica CJ05E6.</title>
        <authorList>
            <consortium name="The Broad Institute Genomics Platform"/>
            <person name="Russ C."/>
            <person name="Tyler B."/>
            <person name="Panabieres F."/>
            <person name="Shan W."/>
            <person name="Tripathy S."/>
            <person name="Grunwald N."/>
            <person name="Machado M."/>
            <person name="Johnson C.S."/>
            <person name="Arredondo F."/>
            <person name="Hong C."/>
            <person name="Coffey M."/>
            <person name="Young S.K."/>
            <person name="Zeng Q."/>
            <person name="Gargeya S."/>
            <person name="Fitzgerald M."/>
            <person name="Abouelleil A."/>
            <person name="Alvarado L."/>
            <person name="Chapman S.B."/>
            <person name="Gainer-Dewar J."/>
            <person name="Goldberg J."/>
            <person name="Griggs A."/>
            <person name="Gujja S."/>
            <person name="Hansen M."/>
            <person name="Howarth C."/>
            <person name="Imamovic A."/>
            <person name="Ireland A."/>
            <person name="Larimer J."/>
            <person name="McCowan C."/>
            <person name="Murphy C."/>
            <person name="Pearson M."/>
            <person name="Poon T.W."/>
            <person name="Priest M."/>
            <person name="Roberts A."/>
            <person name="Saif S."/>
            <person name="Shea T."/>
            <person name="Sykes S."/>
            <person name="Wortman J."/>
            <person name="Nusbaum C."/>
            <person name="Birren B."/>
        </authorList>
    </citation>
    <scope>NUCLEOTIDE SEQUENCE [LARGE SCALE GENOMIC DNA]</scope>
    <source>
        <strain evidence="3 4">CJ05E6</strain>
    </source>
</reference>
<dbReference type="AlphaFoldDB" id="W2HJG1"/>
<evidence type="ECO:0000313" key="4">
    <source>
        <dbReference type="Proteomes" id="UP000053864"/>
    </source>
</evidence>
<proteinExistence type="predicted"/>
<feature type="compositionally biased region" description="Polar residues" evidence="1">
    <location>
        <begin position="1"/>
        <end position="19"/>
    </location>
</feature>
<sequence>MGSLMLSQTSLDARTTLPGNSWRMKTRGNGRCKGVNVHSASSGYTFDITKN</sequence>
<evidence type="ECO:0000313" key="3">
    <source>
        <dbReference type="EMBL" id="ETL48113.1"/>
    </source>
</evidence>
<evidence type="ECO:0000313" key="2">
    <source>
        <dbReference type="EMBL" id="ETK94715.1"/>
    </source>
</evidence>
<dbReference type="Proteomes" id="UP000053236">
    <property type="component" value="Unassembled WGS sequence"/>
</dbReference>
<organism evidence="2">
    <name type="scientific">Phytophthora nicotianae</name>
    <name type="common">Potato buckeye rot agent</name>
    <name type="synonym">Phytophthora parasitica</name>
    <dbReference type="NCBI Taxonomy" id="4792"/>
    <lineage>
        <taxon>Eukaryota</taxon>
        <taxon>Sar</taxon>
        <taxon>Stramenopiles</taxon>
        <taxon>Oomycota</taxon>
        <taxon>Peronosporomycetes</taxon>
        <taxon>Peronosporales</taxon>
        <taxon>Peronosporaceae</taxon>
        <taxon>Phytophthora</taxon>
    </lineage>
</organism>
<dbReference type="EMBL" id="KI684535">
    <property type="protein sequence ID" value="ETK94715.1"/>
    <property type="molecule type" value="Genomic_DNA"/>
</dbReference>
<name>W2HJG1_PHYNI</name>
<evidence type="ECO:0000256" key="1">
    <source>
        <dbReference type="SAM" id="MobiDB-lite"/>
    </source>
</evidence>
<gene>
    <name evidence="2" type="ORF">L915_02277</name>
    <name evidence="3" type="ORF">L916_02235</name>
</gene>
<protein>
    <submittedName>
        <fullName evidence="2">Uncharacterized protein</fullName>
    </submittedName>
</protein>
<dbReference type="Proteomes" id="UP000053864">
    <property type="component" value="Unassembled WGS sequence"/>
</dbReference>